<reference evidence="9" key="1">
    <citation type="journal article" date="2020" name="Phytopathology">
        <title>Genome sequence of the chestnut blight fungus Cryphonectria parasitica EP155: A fundamental resource for an archetypical invasive plant pathogen.</title>
        <authorList>
            <person name="Crouch J.A."/>
            <person name="Dawe A."/>
            <person name="Aerts A."/>
            <person name="Barry K."/>
            <person name="Churchill A.C.L."/>
            <person name="Grimwood J."/>
            <person name="Hillman B."/>
            <person name="Milgroom M.G."/>
            <person name="Pangilinan J."/>
            <person name="Smith M."/>
            <person name="Salamov A."/>
            <person name="Schmutz J."/>
            <person name="Yadav J."/>
            <person name="Grigoriev I.V."/>
            <person name="Nuss D."/>
        </authorList>
    </citation>
    <scope>NUCLEOTIDE SEQUENCE</scope>
    <source>
        <strain evidence="9">EP155</strain>
    </source>
</reference>
<proteinExistence type="inferred from homology"/>
<accession>A0A9P4XTT4</accession>
<keyword evidence="4" id="KW-0186">Copper</keyword>
<comment type="similarity">
    <text evidence="1">Belongs to the multicopper oxidase family.</text>
</comment>
<evidence type="ECO:0000256" key="3">
    <source>
        <dbReference type="ARBA" id="ARBA00023002"/>
    </source>
</evidence>
<evidence type="ECO:0000256" key="1">
    <source>
        <dbReference type="ARBA" id="ARBA00010609"/>
    </source>
</evidence>
<name>A0A9P4XTT4_CRYP1</name>
<dbReference type="Pfam" id="PF07731">
    <property type="entry name" value="Cu-oxidase_2"/>
    <property type="match status" value="1"/>
</dbReference>
<dbReference type="PANTHER" id="PTHR11709">
    <property type="entry name" value="MULTI-COPPER OXIDASE"/>
    <property type="match status" value="1"/>
</dbReference>
<evidence type="ECO:0000259" key="7">
    <source>
        <dbReference type="Pfam" id="PF07731"/>
    </source>
</evidence>
<evidence type="ECO:0000313" key="9">
    <source>
        <dbReference type="EMBL" id="KAF3760530.1"/>
    </source>
</evidence>
<dbReference type="CDD" id="cd13851">
    <property type="entry name" value="CuRO_1_Fet3p"/>
    <property type="match status" value="1"/>
</dbReference>
<evidence type="ECO:0000313" key="10">
    <source>
        <dbReference type="Proteomes" id="UP000803844"/>
    </source>
</evidence>
<sequence>MYTFCALFLLLLPLAANVLAATVTFDWTIDWVTAAPDGYSRPVIGINRQWPCPIIQANQGDTIIVNIQNNLGNETTGLHFHGIRQYGTPEMDGPIAASQCSVPPGSSFTYQFQVDQPGTYWYHSHEMGQYPDGLRGPLIVHDPDDPYKGQVDEEVIMTVSDCQTIPLVQTMLQPNNTEFIPPLPNSVILNEGGSNQIPFQKGKTYRIRMINFSALTAAMITFQSQTMKIIMQDGSYITEADADLVRLDCAQRYDVLLTSSSSSSNSSNDESNYPFLIALDVNKDYTNPNASPQPISWNHNETGYLVVNPNNINTTSVDIVHAFDPVDDAKFTNANGDGPWGPVTQTIQLDFNFCFDNNSIPRACLNGQPYVDQRVPTLYTAATTDDDNTDPVVYGAVNPFIVEQGQVVDIVLNNLDTAIHPFHLHGHQFQVIARPPSGTGQWPGTTDDDEPAYPPSRDTVSINGASYAVLRFKADNPGVWLFHCHIEWHVEMGLTATIVEGPEQLRGLQIPEDHIEACKAQGAPYEGNAAGNTANYTDTAGMLFVNPATYTG</sequence>
<dbReference type="Pfam" id="PF07732">
    <property type="entry name" value="Cu-oxidase_3"/>
    <property type="match status" value="1"/>
</dbReference>
<feature type="domain" description="Plastocyanin-like" evidence="6">
    <location>
        <begin position="175"/>
        <end position="261"/>
    </location>
</feature>
<dbReference type="GO" id="GO:0004322">
    <property type="term" value="F:ferroxidase activity"/>
    <property type="evidence" value="ECO:0007669"/>
    <property type="project" value="TreeGrafter"/>
</dbReference>
<keyword evidence="2" id="KW-0479">Metal-binding</keyword>
<dbReference type="GeneID" id="63835080"/>
<dbReference type="PROSITE" id="PS00080">
    <property type="entry name" value="MULTICOPPER_OXIDASE2"/>
    <property type="match status" value="1"/>
</dbReference>
<keyword evidence="10" id="KW-1185">Reference proteome</keyword>
<dbReference type="InterPro" id="IPR002355">
    <property type="entry name" value="Cu_oxidase_Cu_BS"/>
</dbReference>
<dbReference type="SUPFAM" id="SSF49503">
    <property type="entry name" value="Cupredoxins"/>
    <property type="match status" value="3"/>
</dbReference>
<keyword evidence="3" id="KW-0560">Oxidoreductase</keyword>
<dbReference type="PANTHER" id="PTHR11709:SF361">
    <property type="entry name" value="IRON TRANSPORT MULTICOPPER OXIDASE FET3"/>
    <property type="match status" value="1"/>
</dbReference>
<evidence type="ECO:0008006" key="11">
    <source>
        <dbReference type="Google" id="ProtNLM"/>
    </source>
</evidence>
<dbReference type="GO" id="GO:0005507">
    <property type="term" value="F:copper ion binding"/>
    <property type="evidence" value="ECO:0007669"/>
    <property type="project" value="InterPro"/>
</dbReference>
<feature type="domain" description="Plastocyanin-like" evidence="8">
    <location>
        <begin position="29"/>
        <end position="144"/>
    </location>
</feature>
<dbReference type="InterPro" id="IPR008972">
    <property type="entry name" value="Cupredoxin"/>
</dbReference>
<dbReference type="GO" id="GO:0033573">
    <property type="term" value="C:high-affinity iron permease complex"/>
    <property type="evidence" value="ECO:0007669"/>
    <property type="project" value="TreeGrafter"/>
</dbReference>
<dbReference type="InterPro" id="IPR011707">
    <property type="entry name" value="Cu-oxidase-like_N"/>
</dbReference>
<dbReference type="Pfam" id="PF00394">
    <property type="entry name" value="Cu-oxidase"/>
    <property type="match status" value="1"/>
</dbReference>
<dbReference type="PROSITE" id="PS00079">
    <property type="entry name" value="MULTICOPPER_OXIDASE1"/>
    <property type="match status" value="2"/>
</dbReference>
<comment type="caution">
    <text evidence="9">The sequence shown here is derived from an EMBL/GenBank/DDBJ whole genome shotgun (WGS) entry which is preliminary data.</text>
</comment>
<evidence type="ECO:0000256" key="2">
    <source>
        <dbReference type="ARBA" id="ARBA00022723"/>
    </source>
</evidence>
<dbReference type="GO" id="GO:0010106">
    <property type="term" value="P:cellular response to iron ion starvation"/>
    <property type="evidence" value="ECO:0007669"/>
    <property type="project" value="TreeGrafter"/>
</dbReference>
<dbReference type="InterPro" id="IPR045087">
    <property type="entry name" value="Cu-oxidase_fam"/>
</dbReference>
<dbReference type="EMBL" id="MU032352">
    <property type="protein sequence ID" value="KAF3760530.1"/>
    <property type="molecule type" value="Genomic_DNA"/>
</dbReference>
<keyword evidence="5" id="KW-0732">Signal</keyword>
<evidence type="ECO:0000256" key="4">
    <source>
        <dbReference type="ARBA" id="ARBA00023008"/>
    </source>
</evidence>
<evidence type="ECO:0000256" key="5">
    <source>
        <dbReference type="SAM" id="SignalP"/>
    </source>
</evidence>
<dbReference type="InterPro" id="IPR033138">
    <property type="entry name" value="Cu_oxidase_CS"/>
</dbReference>
<dbReference type="GO" id="GO:0033215">
    <property type="term" value="P:reductive iron assimilation"/>
    <property type="evidence" value="ECO:0007669"/>
    <property type="project" value="TreeGrafter"/>
</dbReference>
<feature type="chain" id="PRO_5040161824" description="Laccase" evidence="5">
    <location>
        <begin position="21"/>
        <end position="552"/>
    </location>
</feature>
<evidence type="ECO:0000259" key="6">
    <source>
        <dbReference type="Pfam" id="PF00394"/>
    </source>
</evidence>
<feature type="signal peptide" evidence="5">
    <location>
        <begin position="1"/>
        <end position="20"/>
    </location>
</feature>
<dbReference type="InterPro" id="IPR001117">
    <property type="entry name" value="Cu-oxidase_2nd"/>
</dbReference>
<dbReference type="InterPro" id="IPR011706">
    <property type="entry name" value="Cu-oxidase_C"/>
</dbReference>
<dbReference type="Gene3D" id="2.60.40.420">
    <property type="entry name" value="Cupredoxins - blue copper proteins"/>
    <property type="match status" value="3"/>
</dbReference>
<dbReference type="RefSeq" id="XP_040771509.1">
    <property type="nucleotide sequence ID" value="XM_040917951.1"/>
</dbReference>
<dbReference type="OrthoDB" id="2121828at2759"/>
<dbReference type="AlphaFoldDB" id="A0A9P4XTT4"/>
<feature type="domain" description="Plastocyanin-like" evidence="7">
    <location>
        <begin position="371"/>
        <end position="503"/>
    </location>
</feature>
<protein>
    <recommendedName>
        <fullName evidence="11">Laccase</fullName>
    </recommendedName>
</protein>
<dbReference type="Proteomes" id="UP000803844">
    <property type="component" value="Unassembled WGS sequence"/>
</dbReference>
<gene>
    <name evidence="9" type="ORF">M406DRAFT_268538</name>
</gene>
<organism evidence="9 10">
    <name type="scientific">Cryphonectria parasitica (strain ATCC 38755 / EP155)</name>
    <dbReference type="NCBI Taxonomy" id="660469"/>
    <lineage>
        <taxon>Eukaryota</taxon>
        <taxon>Fungi</taxon>
        <taxon>Dikarya</taxon>
        <taxon>Ascomycota</taxon>
        <taxon>Pezizomycotina</taxon>
        <taxon>Sordariomycetes</taxon>
        <taxon>Sordariomycetidae</taxon>
        <taxon>Diaporthales</taxon>
        <taxon>Cryphonectriaceae</taxon>
        <taxon>Cryphonectria-Endothia species complex</taxon>
        <taxon>Cryphonectria</taxon>
    </lineage>
</organism>
<evidence type="ECO:0000259" key="8">
    <source>
        <dbReference type="Pfam" id="PF07732"/>
    </source>
</evidence>